<evidence type="ECO:0000313" key="1">
    <source>
        <dbReference type="EMBL" id="KAH6933416.1"/>
    </source>
</evidence>
<reference evidence="1" key="1">
    <citation type="submission" date="2020-05" db="EMBL/GenBank/DDBJ databases">
        <title>Large-scale comparative analyses of tick genomes elucidate their genetic diversity and vector capacities.</title>
        <authorList>
            <person name="Jia N."/>
            <person name="Wang J."/>
            <person name="Shi W."/>
            <person name="Du L."/>
            <person name="Sun Y."/>
            <person name="Zhan W."/>
            <person name="Jiang J."/>
            <person name="Wang Q."/>
            <person name="Zhang B."/>
            <person name="Ji P."/>
            <person name="Sakyi L.B."/>
            <person name="Cui X."/>
            <person name="Yuan T."/>
            <person name="Jiang B."/>
            <person name="Yang W."/>
            <person name="Lam T.T.-Y."/>
            <person name="Chang Q."/>
            <person name="Ding S."/>
            <person name="Wang X."/>
            <person name="Zhu J."/>
            <person name="Ruan X."/>
            <person name="Zhao L."/>
            <person name="Wei J."/>
            <person name="Que T."/>
            <person name="Du C."/>
            <person name="Cheng J."/>
            <person name="Dai P."/>
            <person name="Han X."/>
            <person name="Huang E."/>
            <person name="Gao Y."/>
            <person name="Liu J."/>
            <person name="Shao H."/>
            <person name="Ye R."/>
            <person name="Li L."/>
            <person name="Wei W."/>
            <person name="Wang X."/>
            <person name="Wang C."/>
            <person name="Yang T."/>
            <person name="Huo Q."/>
            <person name="Li W."/>
            <person name="Guo W."/>
            <person name="Chen H."/>
            <person name="Zhou L."/>
            <person name="Ni X."/>
            <person name="Tian J."/>
            <person name="Zhou Y."/>
            <person name="Sheng Y."/>
            <person name="Liu T."/>
            <person name="Pan Y."/>
            <person name="Xia L."/>
            <person name="Li J."/>
            <person name="Zhao F."/>
            <person name="Cao W."/>
        </authorList>
    </citation>
    <scope>NUCLEOTIDE SEQUENCE</scope>
    <source>
        <strain evidence="1">Hyas-2018</strain>
    </source>
</reference>
<sequence length="229" mass="25238">MQRRMATASEAPSTSIPDKRRQQAAGFGSLVSSCLGVVVTLSAITVGLSVLNYRNGGGFFGMARNTWNNCHSKLCLMHFRRLEESLNRSSEPCADFYEFACGSWRPRVAGAQTALRDMLAVSQIDAIRFLGAAHDLNMMLPVAGFFAKEPTPLPRNRAERAYHVCLYSQSGDVSLLHQFLANRSLSWPERPTTTPNPLDVLLDLDINWNLGALVHVTLSGKAPYLNLLV</sequence>
<gene>
    <name evidence="1" type="ORF">HPB50_014794</name>
</gene>
<protein>
    <submittedName>
        <fullName evidence="1">Uncharacterized protein</fullName>
    </submittedName>
</protein>
<proteinExistence type="predicted"/>
<evidence type="ECO:0000313" key="2">
    <source>
        <dbReference type="Proteomes" id="UP000821845"/>
    </source>
</evidence>
<name>A0ACB7SH99_HYAAI</name>
<comment type="caution">
    <text evidence="1">The sequence shown here is derived from an EMBL/GenBank/DDBJ whole genome shotgun (WGS) entry which is preliminary data.</text>
</comment>
<dbReference type="EMBL" id="CM023484">
    <property type="protein sequence ID" value="KAH6933416.1"/>
    <property type="molecule type" value="Genomic_DNA"/>
</dbReference>
<dbReference type="Proteomes" id="UP000821845">
    <property type="component" value="Chromosome 4"/>
</dbReference>
<organism evidence="1 2">
    <name type="scientific">Hyalomma asiaticum</name>
    <name type="common">Tick</name>
    <dbReference type="NCBI Taxonomy" id="266040"/>
    <lineage>
        <taxon>Eukaryota</taxon>
        <taxon>Metazoa</taxon>
        <taxon>Ecdysozoa</taxon>
        <taxon>Arthropoda</taxon>
        <taxon>Chelicerata</taxon>
        <taxon>Arachnida</taxon>
        <taxon>Acari</taxon>
        <taxon>Parasitiformes</taxon>
        <taxon>Ixodida</taxon>
        <taxon>Ixodoidea</taxon>
        <taxon>Ixodidae</taxon>
        <taxon>Hyalomminae</taxon>
        <taxon>Hyalomma</taxon>
    </lineage>
</organism>
<keyword evidence="2" id="KW-1185">Reference proteome</keyword>
<accession>A0ACB7SH99</accession>